<evidence type="ECO:0000313" key="2">
    <source>
        <dbReference type="Proteomes" id="UP000019335"/>
    </source>
</evidence>
<proteinExistence type="predicted"/>
<organism evidence="1 2">
    <name type="scientific">Nannochloropsis gaditana</name>
    <dbReference type="NCBI Taxonomy" id="72520"/>
    <lineage>
        <taxon>Eukaryota</taxon>
        <taxon>Sar</taxon>
        <taxon>Stramenopiles</taxon>
        <taxon>Ochrophyta</taxon>
        <taxon>Eustigmatophyceae</taxon>
        <taxon>Eustigmatales</taxon>
        <taxon>Monodopsidaceae</taxon>
        <taxon>Nannochloropsis</taxon>
    </lineage>
</organism>
<name>W7TGE4_9STRA</name>
<dbReference type="Proteomes" id="UP000019335">
    <property type="component" value="Unassembled WGS sequence"/>
</dbReference>
<protein>
    <submittedName>
        <fullName evidence="1">Calcium calmodulin-dependent protein kinase 1</fullName>
    </submittedName>
</protein>
<keyword evidence="1" id="KW-0808">Transferase</keyword>
<keyword evidence="2" id="KW-1185">Reference proteome</keyword>
<evidence type="ECO:0000313" key="1">
    <source>
        <dbReference type="EMBL" id="EWM20004.1"/>
    </source>
</evidence>
<dbReference type="AlphaFoldDB" id="W7TGE4"/>
<sequence length="106" mass="11888">MTSNGEPFKLLPLLTIQHTIAHSIELAHRACEHSPQDAHDVKRSAILCRAQLIYTIKLLKKIEQTAASVLEMFPDLELAIEDDEPSLAHDFFETVRKRACSSCTTS</sequence>
<gene>
    <name evidence="1" type="ORF">Naga_102357g1</name>
</gene>
<dbReference type="GO" id="GO:0016301">
    <property type="term" value="F:kinase activity"/>
    <property type="evidence" value="ECO:0007669"/>
    <property type="project" value="UniProtKB-KW"/>
</dbReference>
<dbReference type="OrthoDB" id="444192at2759"/>
<accession>W7TGE4</accession>
<reference evidence="1 2" key="1">
    <citation type="journal article" date="2014" name="Mol. Plant">
        <title>Chromosome Scale Genome Assembly and Transcriptome Profiling of Nannochloropsis gaditana in Nitrogen Depletion.</title>
        <authorList>
            <person name="Corteggiani Carpinelli E."/>
            <person name="Telatin A."/>
            <person name="Vitulo N."/>
            <person name="Forcato C."/>
            <person name="D'Angelo M."/>
            <person name="Schiavon R."/>
            <person name="Vezzi A."/>
            <person name="Giacometti G.M."/>
            <person name="Morosinotto T."/>
            <person name="Valle G."/>
        </authorList>
    </citation>
    <scope>NUCLEOTIDE SEQUENCE [LARGE SCALE GENOMIC DNA]</scope>
    <source>
        <strain evidence="1 2">B-31</strain>
    </source>
</reference>
<dbReference type="EMBL" id="AZIL01003506">
    <property type="protein sequence ID" value="EWM20004.1"/>
    <property type="molecule type" value="Genomic_DNA"/>
</dbReference>
<comment type="caution">
    <text evidence="1">The sequence shown here is derived from an EMBL/GenBank/DDBJ whole genome shotgun (WGS) entry which is preliminary data.</text>
</comment>
<keyword evidence="1" id="KW-0418">Kinase</keyword>